<protein>
    <submittedName>
        <fullName evidence="1">Uncharacterized protein</fullName>
    </submittedName>
</protein>
<organism evidence="1 2">
    <name type="scientific">Trichinella murrelli</name>
    <dbReference type="NCBI Taxonomy" id="144512"/>
    <lineage>
        <taxon>Eukaryota</taxon>
        <taxon>Metazoa</taxon>
        <taxon>Ecdysozoa</taxon>
        <taxon>Nematoda</taxon>
        <taxon>Enoplea</taxon>
        <taxon>Dorylaimia</taxon>
        <taxon>Trichinellida</taxon>
        <taxon>Trichinellidae</taxon>
        <taxon>Trichinella</taxon>
    </lineage>
</organism>
<gene>
    <name evidence="1" type="ORF">T05_6012</name>
</gene>
<dbReference type="AlphaFoldDB" id="A0A0V0T7D2"/>
<keyword evidence="2" id="KW-1185">Reference proteome</keyword>
<evidence type="ECO:0000313" key="1">
    <source>
        <dbReference type="EMBL" id="KRX34910.1"/>
    </source>
</evidence>
<proteinExistence type="predicted"/>
<name>A0A0V0T7D2_9BILA</name>
<sequence length="90" mass="10110">MSSHEARTDPNQCQWRFLDVPVCLYLSQISQPMPLSNCVSNGTDVFPCHAMFHVSVRNCEDDSRILNDLHRITIMACFHSSRALAQGTGT</sequence>
<accession>A0A0V0T7D2</accession>
<dbReference type="EMBL" id="JYDJ01000498">
    <property type="protein sequence ID" value="KRX34910.1"/>
    <property type="molecule type" value="Genomic_DNA"/>
</dbReference>
<comment type="caution">
    <text evidence="1">The sequence shown here is derived from an EMBL/GenBank/DDBJ whole genome shotgun (WGS) entry which is preliminary data.</text>
</comment>
<reference evidence="1 2" key="1">
    <citation type="submission" date="2015-01" db="EMBL/GenBank/DDBJ databases">
        <title>Evolution of Trichinella species and genotypes.</title>
        <authorList>
            <person name="Korhonen P.K."/>
            <person name="Edoardo P."/>
            <person name="Giuseppe L.R."/>
            <person name="Gasser R.B."/>
        </authorList>
    </citation>
    <scope>NUCLEOTIDE SEQUENCE [LARGE SCALE GENOMIC DNA]</scope>
    <source>
        <strain evidence="1">ISS417</strain>
    </source>
</reference>
<dbReference type="Proteomes" id="UP000055048">
    <property type="component" value="Unassembled WGS sequence"/>
</dbReference>
<evidence type="ECO:0000313" key="2">
    <source>
        <dbReference type="Proteomes" id="UP000055048"/>
    </source>
</evidence>